<dbReference type="HOGENOM" id="CLU_037618_1_2_5"/>
<dbReference type="PANTHER" id="PTHR48098">
    <property type="entry name" value="ENTEROCHELIN ESTERASE-RELATED"/>
    <property type="match status" value="1"/>
</dbReference>
<feature type="region of interest" description="Disordered" evidence="1">
    <location>
        <begin position="318"/>
        <end position="342"/>
    </location>
</feature>
<organism evidence="3 4">
    <name type="scientific">Rhodospirillum rubrum (strain ATCC 11170 / ATH 1.1.1 / DSM 467 / LMG 4362 / NCIMB 8255 / S1)</name>
    <dbReference type="NCBI Taxonomy" id="269796"/>
    <lineage>
        <taxon>Bacteria</taxon>
        <taxon>Pseudomonadati</taxon>
        <taxon>Pseudomonadota</taxon>
        <taxon>Alphaproteobacteria</taxon>
        <taxon>Rhodospirillales</taxon>
        <taxon>Rhodospirillaceae</taxon>
        <taxon>Rhodospirillum</taxon>
    </lineage>
</organism>
<dbReference type="PANTHER" id="PTHR48098:SF1">
    <property type="entry name" value="DIACYLGLYCEROL ACYLTRANSFERASE_MYCOLYLTRANSFERASE AG85A"/>
    <property type="match status" value="1"/>
</dbReference>
<dbReference type="STRING" id="269796.Rru_A0297"/>
<accession>Q2RXP3</accession>
<evidence type="ECO:0000256" key="1">
    <source>
        <dbReference type="SAM" id="MobiDB-lite"/>
    </source>
</evidence>
<evidence type="ECO:0000313" key="3">
    <source>
        <dbReference type="EMBL" id="ABC21102.1"/>
    </source>
</evidence>
<dbReference type="EMBL" id="CP000230">
    <property type="protein sequence ID" value="ABC21102.1"/>
    <property type="molecule type" value="Genomic_DNA"/>
</dbReference>
<evidence type="ECO:0000313" key="4">
    <source>
        <dbReference type="Proteomes" id="UP000001929"/>
    </source>
</evidence>
<dbReference type="SUPFAM" id="SSF53474">
    <property type="entry name" value="alpha/beta-Hydrolases"/>
    <property type="match status" value="1"/>
</dbReference>
<protein>
    <submittedName>
        <fullName evidence="3">Esterase</fullName>
    </submittedName>
</protein>
<dbReference type="Pfam" id="PF00756">
    <property type="entry name" value="Esterase"/>
    <property type="match status" value="1"/>
</dbReference>
<gene>
    <name evidence="3" type="ordered locus">Rru_A0297</name>
</gene>
<dbReference type="PATRIC" id="fig|269796.9.peg.353"/>
<dbReference type="AlphaFoldDB" id="Q2RXP3"/>
<dbReference type="eggNOG" id="COG0627">
    <property type="taxonomic scope" value="Bacteria"/>
</dbReference>
<name>Q2RXP3_RHORT</name>
<dbReference type="ESTHER" id="rhort-q2rxp3">
    <property type="family name" value="A85-Feruloyl-Esterase"/>
</dbReference>
<dbReference type="PhylomeDB" id="Q2RXP3"/>
<feature type="compositionally biased region" description="Basic and acidic residues" evidence="1">
    <location>
        <begin position="331"/>
        <end position="342"/>
    </location>
</feature>
<dbReference type="EnsemblBacteria" id="ABC21102">
    <property type="protein sequence ID" value="ABC21102"/>
    <property type="gene ID" value="Rru_A0297"/>
</dbReference>
<feature type="chain" id="PRO_5004215094" evidence="2">
    <location>
        <begin position="22"/>
        <end position="342"/>
    </location>
</feature>
<dbReference type="InterPro" id="IPR050583">
    <property type="entry name" value="Mycobacterial_A85_antigen"/>
</dbReference>
<proteinExistence type="predicted"/>
<reference evidence="3 4" key="1">
    <citation type="journal article" date="2011" name="Stand. Genomic Sci.">
        <title>Complete genome sequence of Rhodospirillum rubrum type strain (S1).</title>
        <authorList>
            <person name="Munk A.C."/>
            <person name="Copeland A."/>
            <person name="Lucas S."/>
            <person name="Lapidus A."/>
            <person name="Del Rio T.G."/>
            <person name="Barry K."/>
            <person name="Detter J.C."/>
            <person name="Hammon N."/>
            <person name="Israni S."/>
            <person name="Pitluck S."/>
            <person name="Brettin T."/>
            <person name="Bruce D."/>
            <person name="Han C."/>
            <person name="Tapia R."/>
            <person name="Gilna P."/>
            <person name="Schmutz J."/>
            <person name="Larimer F."/>
            <person name="Land M."/>
            <person name="Kyrpides N.C."/>
            <person name="Mavromatis K."/>
            <person name="Richardson P."/>
            <person name="Rohde M."/>
            <person name="Goker M."/>
            <person name="Klenk H.P."/>
            <person name="Zhang Y."/>
            <person name="Roberts G.P."/>
            <person name="Reslewic S."/>
            <person name="Schwartz D.C."/>
        </authorList>
    </citation>
    <scope>NUCLEOTIDE SEQUENCE [LARGE SCALE GENOMIC DNA]</scope>
    <source>
        <strain evidence="4">ATCC 11170 / ATH 1.1.1 / DSM 467 / LMG 4362 / NCIMB 8255 / S1</strain>
    </source>
</reference>
<dbReference type="InterPro" id="IPR029058">
    <property type="entry name" value="AB_hydrolase_fold"/>
</dbReference>
<dbReference type="RefSeq" id="WP_011388050.1">
    <property type="nucleotide sequence ID" value="NC_007643.1"/>
</dbReference>
<evidence type="ECO:0000256" key="2">
    <source>
        <dbReference type="SAM" id="SignalP"/>
    </source>
</evidence>
<keyword evidence="2" id="KW-0732">Signal</keyword>
<feature type="compositionally biased region" description="Pro residues" evidence="1">
    <location>
        <begin position="319"/>
        <end position="329"/>
    </location>
</feature>
<feature type="signal peptide" evidence="2">
    <location>
        <begin position="1"/>
        <end position="21"/>
    </location>
</feature>
<keyword evidence="4" id="KW-1185">Reference proteome</keyword>
<sequence>MKKLLVGALMLAGFLAGQAHAGQLSRQVFDSPALNGQIPAMVYVPEGPAPAAGWPVLYLLHGHDGNERSWTDLGHIQTTLDGLIARGEIAKLMVVMPGGGNGWYVDSEDVGGPGDFETAITRDLVRAIEAAYPVRRDRGGRSIAGLSMGGFGALRLALGHPERYVSVASLSGAIWQNIPAEEFGATPERIAEFERAEYFHRVDPQTVTVGRILPSVISHFGGAFGRPFDPRRFNQQNIFTLLEKQRQAGATLPAMYITCGDDDSLNLWQGAISFYNTAKADRIKDVQLRITDGGHVWSLWAAEIVDVLHFVDGKWTTPPAKPVMEPAPPMAERDQPRRSSPL</sequence>
<dbReference type="Proteomes" id="UP000001929">
    <property type="component" value="Chromosome"/>
</dbReference>
<dbReference type="InterPro" id="IPR000801">
    <property type="entry name" value="Esterase-like"/>
</dbReference>
<dbReference type="KEGG" id="rru:Rru_A0297"/>
<dbReference type="GO" id="GO:0016747">
    <property type="term" value="F:acyltransferase activity, transferring groups other than amino-acyl groups"/>
    <property type="evidence" value="ECO:0007669"/>
    <property type="project" value="TreeGrafter"/>
</dbReference>
<dbReference type="Gene3D" id="3.40.50.1820">
    <property type="entry name" value="alpha/beta hydrolase"/>
    <property type="match status" value="1"/>
</dbReference>